<proteinExistence type="inferred from homology"/>
<keyword evidence="3 5" id="KW-1133">Transmembrane helix</keyword>
<evidence type="ECO:0000259" key="8">
    <source>
        <dbReference type="Pfam" id="PF02932"/>
    </source>
</evidence>
<dbReference type="PROSITE" id="PS00236">
    <property type="entry name" value="NEUROTR_ION_CHANNEL"/>
    <property type="match status" value="1"/>
</dbReference>
<feature type="transmembrane region" description="Helical" evidence="5">
    <location>
        <begin position="476"/>
        <end position="501"/>
    </location>
</feature>
<keyword evidence="5" id="KW-0813">Transport</keyword>
<dbReference type="InterPro" id="IPR036719">
    <property type="entry name" value="Neuro-gated_channel_TM_sf"/>
</dbReference>
<gene>
    <name evidence="9" type="ORF">OKIOD_LOCUS459</name>
</gene>
<feature type="transmembrane region" description="Helical" evidence="5">
    <location>
        <begin position="355"/>
        <end position="378"/>
    </location>
</feature>
<dbReference type="CDD" id="cd19051">
    <property type="entry name" value="LGIC_TM_cation"/>
    <property type="match status" value="1"/>
</dbReference>
<feature type="transmembrane region" description="Helical" evidence="5">
    <location>
        <begin position="325"/>
        <end position="343"/>
    </location>
</feature>
<comment type="similarity">
    <text evidence="5">Belongs to the ligand-gated ion channel (TC 1.A.9) family.</text>
</comment>
<keyword evidence="5" id="KW-0407">Ion channel</keyword>
<keyword evidence="5" id="KW-0406">Ion transport</keyword>
<sequence length="504" mass="57780">MLFLKILLLLKIVHCRYDENLLLTRLLDGYRLEFHKSTDCPLTEELGRTLFELDPLNEQAVPNSCVRYVEDGFAKYNSMVRPVANFSQALDVAMELTLLQIIELNERDQYLMTSMMYSFNWTDTYLTWRPSMNGGVDKIVIAPSKIWTPDILLYQRFRLGVNNSLIQDGFDSKFASNIECYSNGACLWLPPAIIQSSCEVDMTFFPFDTQECVMKFGSWSYTKNYLNIMINNPTNAIVGGGQKGEILIDPAQYIKSTEWEIVGKECMLSETLYECCPNYYQDITYKLKLKRYVFYPTLTLVLPCVMTAMLIVLTFVLPPDAGEKVGLNITILLAMVVFMDQLSQQTPPMPSSLPVIGQFFVASMIIIAVSMFSTIFCLKLHHTQGREARQMPKWVRFLLLDIMPIVLFIHPPPDPPVDLDEENAKQDLIEFSGNSEFYFIYKELKFISDRMREQDNDGSYEDEWKYAALVLDRACAWLFLGGLSISFLATICSAPGIFYSIESH</sequence>
<dbReference type="Gene3D" id="1.20.58.390">
    <property type="entry name" value="Neurotransmitter-gated ion-channel transmembrane domain"/>
    <property type="match status" value="2"/>
</dbReference>
<feature type="chain" id="PRO_5046221646" evidence="6">
    <location>
        <begin position="16"/>
        <end position="504"/>
    </location>
</feature>
<dbReference type="SUPFAM" id="SSF63712">
    <property type="entry name" value="Nicotinic receptor ligand binding domain-like"/>
    <property type="match status" value="1"/>
</dbReference>
<keyword evidence="4 5" id="KW-0472">Membrane</keyword>
<evidence type="ECO:0000256" key="6">
    <source>
        <dbReference type="SAM" id="SignalP"/>
    </source>
</evidence>
<organism evidence="9 10">
    <name type="scientific">Oikopleura dioica</name>
    <name type="common">Tunicate</name>
    <dbReference type="NCBI Taxonomy" id="34765"/>
    <lineage>
        <taxon>Eukaryota</taxon>
        <taxon>Metazoa</taxon>
        <taxon>Chordata</taxon>
        <taxon>Tunicata</taxon>
        <taxon>Appendicularia</taxon>
        <taxon>Copelata</taxon>
        <taxon>Oikopleuridae</taxon>
        <taxon>Oikopleura</taxon>
    </lineage>
</organism>
<reference evidence="9 10" key="1">
    <citation type="submission" date="2021-04" db="EMBL/GenBank/DDBJ databases">
        <authorList>
            <person name="Bliznina A."/>
        </authorList>
    </citation>
    <scope>NUCLEOTIDE SEQUENCE [LARGE SCALE GENOMIC DNA]</scope>
</reference>
<protein>
    <submittedName>
        <fullName evidence="9">Oidioi.mRNA.OKI2018_I69.PAR.g8901.t1.cds</fullName>
    </submittedName>
</protein>
<dbReference type="InterPro" id="IPR006029">
    <property type="entry name" value="Neurotrans-gated_channel_TM"/>
</dbReference>
<dbReference type="EMBL" id="OU015568">
    <property type="protein sequence ID" value="CAG5078102.1"/>
    <property type="molecule type" value="Genomic_DNA"/>
</dbReference>
<dbReference type="Proteomes" id="UP001158576">
    <property type="component" value="Chromosome PAR"/>
</dbReference>
<dbReference type="CDD" id="cd18997">
    <property type="entry name" value="LGIC_ECD_nAChR"/>
    <property type="match status" value="1"/>
</dbReference>
<dbReference type="Gene3D" id="2.70.170.10">
    <property type="entry name" value="Neurotransmitter-gated ion-channel ligand-binding domain"/>
    <property type="match status" value="1"/>
</dbReference>
<evidence type="ECO:0000256" key="2">
    <source>
        <dbReference type="ARBA" id="ARBA00022692"/>
    </source>
</evidence>
<dbReference type="InterPro" id="IPR006201">
    <property type="entry name" value="Neur_channel"/>
</dbReference>
<dbReference type="PRINTS" id="PR00252">
    <property type="entry name" value="NRIONCHANNEL"/>
</dbReference>
<dbReference type="PANTHER" id="PTHR18945">
    <property type="entry name" value="NEUROTRANSMITTER GATED ION CHANNEL"/>
    <property type="match status" value="1"/>
</dbReference>
<evidence type="ECO:0000313" key="9">
    <source>
        <dbReference type="EMBL" id="CAG5078102.1"/>
    </source>
</evidence>
<feature type="domain" description="Neurotransmitter-gated ion-channel ligand-binding" evidence="7">
    <location>
        <begin position="69"/>
        <end position="291"/>
    </location>
</feature>
<name>A0ABN7RNG6_OIKDI</name>
<dbReference type="InterPro" id="IPR038050">
    <property type="entry name" value="Neuro_actylchol_rec"/>
</dbReference>
<evidence type="ECO:0000259" key="7">
    <source>
        <dbReference type="Pfam" id="PF02931"/>
    </source>
</evidence>
<dbReference type="InterPro" id="IPR006202">
    <property type="entry name" value="Neur_chan_lig-bd"/>
</dbReference>
<evidence type="ECO:0000256" key="1">
    <source>
        <dbReference type="ARBA" id="ARBA00004141"/>
    </source>
</evidence>
<dbReference type="Pfam" id="PF02931">
    <property type="entry name" value="Neur_chan_LBD"/>
    <property type="match status" value="1"/>
</dbReference>
<feature type="signal peptide" evidence="6">
    <location>
        <begin position="1"/>
        <end position="15"/>
    </location>
</feature>
<feature type="transmembrane region" description="Helical" evidence="5">
    <location>
        <begin position="293"/>
        <end position="318"/>
    </location>
</feature>
<evidence type="ECO:0000256" key="5">
    <source>
        <dbReference type="RuleBase" id="RU000687"/>
    </source>
</evidence>
<dbReference type="SUPFAM" id="SSF90112">
    <property type="entry name" value="Neurotransmitter-gated ion-channel transmembrane pore"/>
    <property type="match status" value="1"/>
</dbReference>
<accession>A0ABN7RNG6</accession>
<dbReference type="InterPro" id="IPR036734">
    <property type="entry name" value="Neur_chan_lig-bd_sf"/>
</dbReference>
<evidence type="ECO:0000256" key="4">
    <source>
        <dbReference type="ARBA" id="ARBA00023136"/>
    </source>
</evidence>
<comment type="subcellular location">
    <subcellularLocation>
        <location evidence="1">Membrane</location>
        <topology evidence="1">Multi-pass membrane protein</topology>
    </subcellularLocation>
</comment>
<evidence type="ECO:0000256" key="3">
    <source>
        <dbReference type="ARBA" id="ARBA00022989"/>
    </source>
</evidence>
<evidence type="ECO:0000313" key="10">
    <source>
        <dbReference type="Proteomes" id="UP001158576"/>
    </source>
</evidence>
<keyword evidence="6" id="KW-0732">Signal</keyword>
<keyword evidence="2 5" id="KW-0812">Transmembrane</keyword>
<dbReference type="InterPro" id="IPR018000">
    <property type="entry name" value="Neurotransmitter_ion_chnl_CS"/>
</dbReference>
<keyword evidence="10" id="KW-1185">Reference proteome</keyword>
<dbReference type="Pfam" id="PF02932">
    <property type="entry name" value="Neur_chan_memb"/>
    <property type="match status" value="1"/>
</dbReference>
<feature type="domain" description="Neurotransmitter-gated ion-channel transmembrane" evidence="8">
    <location>
        <begin position="300"/>
        <end position="426"/>
    </location>
</feature>